<sequence length="345" mass="38369">MAKNKLALIIAVIFLVLFILLPAIAKKFGFLGNDNNSSDSDNKTPVVIVGAIPPSALDLAARVIVDKAWDKEAGFRLELRPIFPEASVPAITGGTVDIIGMSPLSAVRLVNDQKPVKFIANGLKVDCPFFVNKESSTKSWQDLRGKKLGTTSETGPSFTTFQVVMKAKEGVDVDEYFKISHSSFAELIPRLLKGEIDGAYGRCTEVGIAQATEDAGFKIIGNIKDILFRDGEFQELMTDGVVAPSAWVNANYDLAIKFQDTLYRAYGYIKEHPEIYDDPEIRKAYALEEAKAEVLNKIKELVPGFYTFVDWEQLVEDQYKFFELAQKEGLLDKLPSQEELFLLPR</sequence>
<evidence type="ECO:0000259" key="4">
    <source>
        <dbReference type="Pfam" id="PF09084"/>
    </source>
</evidence>
<dbReference type="GO" id="GO:0042597">
    <property type="term" value="C:periplasmic space"/>
    <property type="evidence" value="ECO:0007669"/>
    <property type="project" value="UniProtKB-SubCell"/>
</dbReference>
<dbReference type="EMBL" id="MGFK01000018">
    <property type="protein sequence ID" value="OGM04172.1"/>
    <property type="molecule type" value="Genomic_DNA"/>
</dbReference>
<organism evidence="5 6">
    <name type="scientific">Candidatus Woesebacteria bacterium GWA1_42_12</name>
    <dbReference type="NCBI Taxonomy" id="1802472"/>
    <lineage>
        <taxon>Bacteria</taxon>
        <taxon>Candidatus Woeseibacteriota</taxon>
    </lineage>
</organism>
<dbReference type="PANTHER" id="PTHR30024:SF47">
    <property type="entry name" value="TAURINE-BINDING PERIPLASMIC PROTEIN"/>
    <property type="match status" value="1"/>
</dbReference>
<reference evidence="5 6" key="1">
    <citation type="journal article" date="2016" name="Nat. Commun.">
        <title>Thousands of microbial genomes shed light on interconnected biogeochemical processes in an aquifer system.</title>
        <authorList>
            <person name="Anantharaman K."/>
            <person name="Brown C.T."/>
            <person name="Hug L.A."/>
            <person name="Sharon I."/>
            <person name="Castelle C.J."/>
            <person name="Probst A.J."/>
            <person name="Thomas B.C."/>
            <person name="Singh A."/>
            <person name="Wilkins M.J."/>
            <person name="Karaoz U."/>
            <person name="Brodie E.L."/>
            <person name="Williams K.H."/>
            <person name="Hubbard S.S."/>
            <person name="Banfield J.F."/>
        </authorList>
    </citation>
    <scope>NUCLEOTIDE SEQUENCE [LARGE SCALE GENOMIC DNA]</scope>
</reference>
<name>A0A1F7WMW6_9BACT</name>
<feature type="domain" description="SsuA/THI5-like" evidence="4">
    <location>
        <begin position="67"/>
        <end position="274"/>
    </location>
</feature>
<evidence type="ECO:0000256" key="2">
    <source>
        <dbReference type="ARBA" id="ARBA00010742"/>
    </source>
</evidence>
<dbReference type="Gene3D" id="3.40.190.10">
    <property type="entry name" value="Periplasmic binding protein-like II"/>
    <property type="match status" value="2"/>
</dbReference>
<keyword evidence="3" id="KW-0732">Signal</keyword>
<dbReference type="Proteomes" id="UP000177091">
    <property type="component" value="Unassembled WGS sequence"/>
</dbReference>
<evidence type="ECO:0000256" key="1">
    <source>
        <dbReference type="ARBA" id="ARBA00004418"/>
    </source>
</evidence>
<comment type="subcellular location">
    <subcellularLocation>
        <location evidence="1">Periplasm</location>
    </subcellularLocation>
</comment>
<comment type="similarity">
    <text evidence="2">Belongs to the bacterial solute-binding protein SsuA/TauA family.</text>
</comment>
<gene>
    <name evidence="5" type="ORF">A2112_00185</name>
</gene>
<dbReference type="Pfam" id="PF09084">
    <property type="entry name" value="NMT1"/>
    <property type="match status" value="1"/>
</dbReference>
<comment type="caution">
    <text evidence="5">The sequence shown here is derived from an EMBL/GenBank/DDBJ whole genome shotgun (WGS) entry which is preliminary data.</text>
</comment>
<evidence type="ECO:0000313" key="5">
    <source>
        <dbReference type="EMBL" id="OGM04172.1"/>
    </source>
</evidence>
<protein>
    <recommendedName>
        <fullName evidence="4">SsuA/THI5-like domain-containing protein</fullName>
    </recommendedName>
</protein>
<dbReference type="PANTHER" id="PTHR30024">
    <property type="entry name" value="ALIPHATIC SULFONATES-BINDING PROTEIN-RELATED"/>
    <property type="match status" value="1"/>
</dbReference>
<evidence type="ECO:0000313" key="6">
    <source>
        <dbReference type="Proteomes" id="UP000177091"/>
    </source>
</evidence>
<proteinExistence type="inferred from homology"/>
<dbReference type="InterPro" id="IPR015168">
    <property type="entry name" value="SsuA/THI5"/>
</dbReference>
<dbReference type="SUPFAM" id="SSF53850">
    <property type="entry name" value="Periplasmic binding protein-like II"/>
    <property type="match status" value="1"/>
</dbReference>
<evidence type="ECO:0000256" key="3">
    <source>
        <dbReference type="ARBA" id="ARBA00022729"/>
    </source>
</evidence>
<accession>A0A1F7WMW6</accession>
<dbReference type="AlphaFoldDB" id="A0A1F7WMW6"/>